<name>A0A2K8KNP3_9GAMM</name>
<organism evidence="7 8">
    <name type="scientific">Reinekea forsetii</name>
    <dbReference type="NCBI Taxonomy" id="1336806"/>
    <lineage>
        <taxon>Bacteria</taxon>
        <taxon>Pseudomonadati</taxon>
        <taxon>Pseudomonadota</taxon>
        <taxon>Gammaproteobacteria</taxon>
        <taxon>Oceanospirillales</taxon>
        <taxon>Saccharospirillaceae</taxon>
        <taxon>Reinekea</taxon>
    </lineage>
</organism>
<dbReference type="Pfam" id="PF04893">
    <property type="entry name" value="Yip1"/>
    <property type="match status" value="1"/>
</dbReference>
<evidence type="ECO:0000313" key="8">
    <source>
        <dbReference type="Proteomes" id="UP000229757"/>
    </source>
</evidence>
<gene>
    <name evidence="7" type="ORF">REIFOR_01271</name>
</gene>
<feature type="transmembrane region" description="Helical" evidence="5">
    <location>
        <begin position="176"/>
        <end position="195"/>
    </location>
</feature>
<comment type="subcellular location">
    <subcellularLocation>
        <location evidence="1">Membrane</location>
        <topology evidence="1">Multi-pass membrane protein</topology>
    </subcellularLocation>
</comment>
<keyword evidence="3 5" id="KW-1133">Transmembrane helix</keyword>
<dbReference type="InterPro" id="IPR006977">
    <property type="entry name" value="Yip1_dom"/>
</dbReference>
<keyword evidence="4 5" id="KW-0472">Membrane</keyword>
<feature type="transmembrane region" description="Helical" evidence="5">
    <location>
        <begin position="207"/>
        <end position="225"/>
    </location>
</feature>
<dbReference type="EMBL" id="CP011797">
    <property type="protein sequence ID" value="ATX76417.1"/>
    <property type="molecule type" value="Genomic_DNA"/>
</dbReference>
<evidence type="ECO:0000256" key="3">
    <source>
        <dbReference type="ARBA" id="ARBA00022989"/>
    </source>
</evidence>
<evidence type="ECO:0000256" key="4">
    <source>
        <dbReference type="ARBA" id="ARBA00023136"/>
    </source>
</evidence>
<evidence type="ECO:0000256" key="2">
    <source>
        <dbReference type="ARBA" id="ARBA00022692"/>
    </source>
</evidence>
<feature type="transmembrane region" description="Helical" evidence="5">
    <location>
        <begin position="90"/>
        <end position="115"/>
    </location>
</feature>
<feature type="transmembrane region" description="Helical" evidence="5">
    <location>
        <begin position="30"/>
        <end position="50"/>
    </location>
</feature>
<evidence type="ECO:0000259" key="6">
    <source>
        <dbReference type="Pfam" id="PF04893"/>
    </source>
</evidence>
<protein>
    <submittedName>
        <fullName evidence="7">Putative membrane protein, Yip1 domain protein</fullName>
    </submittedName>
</protein>
<evidence type="ECO:0000313" key="7">
    <source>
        <dbReference type="EMBL" id="ATX76417.1"/>
    </source>
</evidence>
<keyword evidence="8" id="KW-1185">Reference proteome</keyword>
<dbReference type="KEGG" id="rfo:REIFOR_01271"/>
<accession>A0A2K8KNP3</accession>
<dbReference type="AlphaFoldDB" id="A0A2K8KNP3"/>
<keyword evidence="2 5" id="KW-0812">Transmembrane</keyword>
<dbReference type="GO" id="GO:0016020">
    <property type="term" value="C:membrane"/>
    <property type="evidence" value="ECO:0007669"/>
    <property type="project" value="UniProtKB-SubCell"/>
</dbReference>
<sequence>MPSLGSTPFVDIFSSPQLVFDRIRAKSLPFWPPLLVVIAVLPAFLAWYFMTVDMSAYMETTLVLADQEMTPEAFDAAMATANIVRIISPIAAPLISLFSYLILATFFFLAATLVAEEKFRFGQFFTLVCWASLPGLLSTLSMAVSYAASPDYVFLNQLDKTNLASLMGLAIGDANFALYASVSIGAIWSYLLYGLGFARITGSSGMTATLVGLIPPAVQFSLIYFL</sequence>
<dbReference type="RefSeq" id="WP_100256757.1">
    <property type="nucleotide sequence ID" value="NZ_CP011797.1"/>
</dbReference>
<dbReference type="Proteomes" id="UP000229757">
    <property type="component" value="Chromosome"/>
</dbReference>
<feature type="domain" description="Yip1" evidence="6">
    <location>
        <begin position="11"/>
        <end position="224"/>
    </location>
</feature>
<dbReference type="OrthoDB" id="6272224at2"/>
<evidence type="ECO:0000256" key="5">
    <source>
        <dbReference type="SAM" id="Phobius"/>
    </source>
</evidence>
<evidence type="ECO:0000256" key="1">
    <source>
        <dbReference type="ARBA" id="ARBA00004141"/>
    </source>
</evidence>
<proteinExistence type="predicted"/>
<reference evidence="7 8" key="1">
    <citation type="journal article" date="2017" name="Environ. Microbiol.">
        <title>Genomic and physiological analyses of 'Reinekea forsetii' reveal a versatile opportunistic lifestyle during spring algae blooms.</title>
        <authorList>
            <person name="Avci B."/>
            <person name="Hahnke R.L."/>
            <person name="Chafee M."/>
            <person name="Fischer T."/>
            <person name="Gruber-Vodicka H."/>
            <person name="Tegetmeyer H.E."/>
            <person name="Harder J."/>
            <person name="Fuchs B.M."/>
            <person name="Amann R.I."/>
            <person name="Teeling H."/>
        </authorList>
    </citation>
    <scope>NUCLEOTIDE SEQUENCE [LARGE SCALE GENOMIC DNA]</scope>
    <source>
        <strain evidence="7 8">Hel1_31_D35</strain>
    </source>
</reference>
<feature type="transmembrane region" description="Helical" evidence="5">
    <location>
        <begin position="127"/>
        <end position="148"/>
    </location>
</feature>